<dbReference type="eggNOG" id="arCOG02102">
    <property type="taxonomic scope" value="Archaea"/>
</dbReference>
<dbReference type="OrthoDB" id="105333at2157"/>
<keyword evidence="1" id="KW-0408">Iron</keyword>
<gene>
    <name evidence="3" type="ordered locus">Arcpr_0157</name>
</gene>
<evidence type="ECO:0000256" key="1">
    <source>
        <dbReference type="ARBA" id="ARBA00023004"/>
    </source>
</evidence>
<dbReference type="PaxDb" id="572546-Arcpr_0157"/>
<proteinExistence type="predicted"/>
<evidence type="ECO:0000259" key="2">
    <source>
        <dbReference type="SMART" id="SM00899"/>
    </source>
</evidence>
<dbReference type="KEGG" id="apo:Arcpr_0157"/>
<dbReference type="GO" id="GO:0046914">
    <property type="term" value="F:transition metal ion binding"/>
    <property type="evidence" value="ECO:0007669"/>
    <property type="project" value="InterPro"/>
</dbReference>
<dbReference type="STRING" id="572546.Arcpr_0157"/>
<accession>D2RG03</accession>
<keyword evidence="4" id="KW-1185">Reference proteome</keyword>
<dbReference type="GeneID" id="8738806"/>
<sequence length="78" mass="8044">MSLIPLAMLPEGAKGKVVNIVGGIGALRKLMAMGIVPGKEIRVLGRRGGAMLISINGTKFVIGRGLAMKVMVDVGKEG</sequence>
<dbReference type="Proteomes" id="UP000001901">
    <property type="component" value="Chromosome"/>
</dbReference>
<dbReference type="InterPro" id="IPR007167">
    <property type="entry name" value="Fe-transptr_FeoA-like"/>
</dbReference>
<dbReference type="EMBL" id="CP001857">
    <property type="protein sequence ID" value="ADB57228.1"/>
    <property type="molecule type" value="Genomic_DNA"/>
</dbReference>
<protein>
    <submittedName>
        <fullName evidence="3">FeoA family protein</fullName>
    </submittedName>
</protein>
<dbReference type="HOGENOM" id="CLU_150646_6_3_2"/>
<dbReference type="Gene3D" id="2.30.30.90">
    <property type="match status" value="1"/>
</dbReference>
<feature type="domain" description="Ferrous iron transporter FeoA-like" evidence="2">
    <location>
        <begin position="4"/>
        <end position="74"/>
    </location>
</feature>
<evidence type="ECO:0000313" key="4">
    <source>
        <dbReference type="Proteomes" id="UP000001901"/>
    </source>
</evidence>
<dbReference type="RefSeq" id="WP_012939564.1">
    <property type="nucleotide sequence ID" value="NC_013741.1"/>
</dbReference>
<dbReference type="PANTHER" id="PTHR43151:SF1">
    <property type="entry name" value="SSR2333 PROTEIN"/>
    <property type="match status" value="1"/>
</dbReference>
<dbReference type="SMART" id="SM00899">
    <property type="entry name" value="FeoA"/>
    <property type="match status" value="1"/>
</dbReference>
<evidence type="ECO:0000313" key="3">
    <source>
        <dbReference type="EMBL" id="ADB57228.1"/>
    </source>
</evidence>
<dbReference type="InterPro" id="IPR038157">
    <property type="entry name" value="FeoA_core_dom"/>
</dbReference>
<reference evidence="3 4" key="1">
    <citation type="journal article" date="2010" name="Stand. Genomic Sci.">
        <title>Complete genome sequence of Archaeoglobus profundus type strain (AV18).</title>
        <authorList>
            <person name="von Jan M."/>
            <person name="Lapidus A."/>
            <person name="Del Rio T.G."/>
            <person name="Copeland A."/>
            <person name="Tice H."/>
            <person name="Cheng J.F."/>
            <person name="Lucas S."/>
            <person name="Chen F."/>
            <person name="Nolan M."/>
            <person name="Goodwin L."/>
            <person name="Han C."/>
            <person name="Pitluck S."/>
            <person name="Liolios K."/>
            <person name="Ivanova N."/>
            <person name="Mavromatis K."/>
            <person name="Ovchinnikova G."/>
            <person name="Chertkov O."/>
            <person name="Pati A."/>
            <person name="Chen A."/>
            <person name="Palaniappan K."/>
            <person name="Land M."/>
            <person name="Hauser L."/>
            <person name="Chang Y.J."/>
            <person name="Jeffries C.D."/>
            <person name="Saunders E."/>
            <person name="Brettin T."/>
            <person name="Detter J.C."/>
            <person name="Chain P."/>
            <person name="Eichinger K."/>
            <person name="Huber H."/>
            <person name="Spring S."/>
            <person name="Rohde M."/>
            <person name="Goker M."/>
            <person name="Wirth R."/>
            <person name="Woyke T."/>
            <person name="Bristow J."/>
            <person name="Eisen J.A."/>
            <person name="Markowitz V."/>
            <person name="Hugenholtz P."/>
            <person name="Kyrpides N.C."/>
            <person name="Klenk H.P."/>
        </authorList>
    </citation>
    <scope>NUCLEOTIDE SEQUENCE [LARGE SCALE GENOMIC DNA]</scope>
    <source>
        <strain evidence="4">DSM 5631 / JCM 9629 / NBRC 100127 / Av18</strain>
    </source>
</reference>
<dbReference type="AlphaFoldDB" id="D2RG03"/>
<organism evidence="3 4">
    <name type="scientific">Archaeoglobus profundus (strain DSM 5631 / JCM 9629 / NBRC 100127 / Av18)</name>
    <dbReference type="NCBI Taxonomy" id="572546"/>
    <lineage>
        <taxon>Archaea</taxon>
        <taxon>Methanobacteriati</taxon>
        <taxon>Methanobacteriota</taxon>
        <taxon>Archaeoglobi</taxon>
        <taxon>Archaeoglobales</taxon>
        <taxon>Archaeoglobaceae</taxon>
        <taxon>Archaeoglobus</taxon>
    </lineage>
</organism>
<dbReference type="PANTHER" id="PTHR43151">
    <property type="entry name" value="FEOA FAMILY PROTEIN"/>
    <property type="match status" value="1"/>
</dbReference>
<dbReference type="InterPro" id="IPR008988">
    <property type="entry name" value="Transcriptional_repressor_C"/>
</dbReference>
<dbReference type="SUPFAM" id="SSF50037">
    <property type="entry name" value="C-terminal domain of transcriptional repressors"/>
    <property type="match status" value="1"/>
</dbReference>
<name>D2RG03_ARCPA</name>
<dbReference type="InterPro" id="IPR053184">
    <property type="entry name" value="FeoA-like"/>
</dbReference>
<dbReference type="Pfam" id="PF04023">
    <property type="entry name" value="FeoA"/>
    <property type="match status" value="1"/>
</dbReference>